<feature type="compositionally biased region" description="Polar residues" evidence="10">
    <location>
        <begin position="931"/>
        <end position="950"/>
    </location>
</feature>
<dbReference type="Bgee" id="ENSELUG00000001395">
    <property type="expression patterns" value="Expressed in bone element and 14 other cell types or tissues"/>
</dbReference>
<dbReference type="AlphaFoldDB" id="A0A6Q2YUF3"/>
<feature type="compositionally biased region" description="Basic and acidic residues" evidence="10">
    <location>
        <begin position="356"/>
        <end position="370"/>
    </location>
</feature>
<feature type="coiled-coil region" evidence="9">
    <location>
        <begin position="670"/>
        <end position="897"/>
    </location>
</feature>
<evidence type="ECO:0000256" key="7">
    <source>
        <dbReference type="ARBA" id="ARBA00023273"/>
    </source>
</evidence>
<evidence type="ECO:0000256" key="10">
    <source>
        <dbReference type="SAM" id="MobiDB-lite"/>
    </source>
</evidence>
<dbReference type="SUPFAM" id="SSF90257">
    <property type="entry name" value="Myosin rod fragments"/>
    <property type="match status" value="1"/>
</dbReference>
<feature type="compositionally biased region" description="Basic and acidic residues" evidence="10">
    <location>
        <begin position="561"/>
        <end position="576"/>
    </location>
</feature>
<keyword evidence="6" id="KW-0206">Cytoskeleton</keyword>
<keyword evidence="4" id="KW-0770">Synapse</keyword>
<feature type="compositionally biased region" description="Polar residues" evidence="10">
    <location>
        <begin position="577"/>
        <end position="588"/>
    </location>
</feature>
<reference evidence="12" key="1">
    <citation type="journal article" date="2014" name="PLoS ONE">
        <title>The genome and linkage map of the northern pike (Esox lucius): conserved synteny revealed between the salmonid sister group and the Neoteleostei.</title>
        <authorList>
            <person name="Rondeau E.B."/>
            <person name="Minkley D.R."/>
            <person name="Leong J.S."/>
            <person name="Messmer A.M."/>
            <person name="Jantzen J.R."/>
            <person name="von Schalburg K.R."/>
            <person name="Lemon C."/>
            <person name="Bird N.H."/>
            <person name="Koop B.F."/>
        </authorList>
    </citation>
    <scope>NUCLEOTIDE SEQUENCE</scope>
</reference>
<feature type="region of interest" description="Disordered" evidence="10">
    <location>
        <begin position="356"/>
        <end position="378"/>
    </location>
</feature>
<gene>
    <name evidence="11" type="primary">ERC1</name>
</gene>
<dbReference type="GeneTree" id="ENSGT00650000093320"/>
<dbReference type="InterPro" id="IPR019323">
    <property type="entry name" value="ELKS/CAST"/>
</dbReference>
<dbReference type="GO" id="GO:0048788">
    <property type="term" value="C:cytoskeleton of presynaptic active zone"/>
    <property type="evidence" value="ECO:0007669"/>
    <property type="project" value="TreeGrafter"/>
</dbReference>
<name>A0A6Q2YUF3_ESOLU</name>
<evidence type="ECO:0008006" key="13">
    <source>
        <dbReference type="Google" id="ProtNLM"/>
    </source>
</evidence>
<evidence type="ECO:0000313" key="11">
    <source>
        <dbReference type="Ensembl" id="ENSELUP00000069223.2"/>
    </source>
</evidence>
<feature type="coiled-coil region" evidence="9">
    <location>
        <begin position="386"/>
        <end position="420"/>
    </location>
</feature>
<dbReference type="Gene3D" id="1.10.287.1490">
    <property type="match status" value="1"/>
</dbReference>
<accession>A0A6Q2YUF3</accession>
<evidence type="ECO:0000313" key="12">
    <source>
        <dbReference type="Proteomes" id="UP000265140"/>
    </source>
</evidence>
<sequence length="950" mass="108298">MYGGARSVSKMEGNNGGSQSPGRSPRLPRSPRLGHRRTNSTGGCGPLGGPGAKTLSMENIQSMNAAYATSGPMYLSDNEVISHLPKSTMTLGRSGGRLPYGVRATATGSSPNVCQGSSPAPSDSIAFGGDSMSSSQTGLQQAATVPHSLRQARDNTIMDLQAQLKEVLRENELLRREADVKESKLSSSMNSIKTFWSPELKKERALRKDEVSKILVWKEQYRVLQEETQHLQMTVQALQDELRIQRDLNQLFQQDCGGGRPGEPLSYEPTEENFHRLHAKELFLLRKTLEEMELRIDTQKQTLGARDESIKKLLEMLQSKGLSAKATEEDHERTRRLAEAEMHIHHLDGLLEQKDKETSSLREELHRRSYEGAPESAKTKALQTVIEMKDSKIQSLERGLRDLEEEIQMLKSNGALSTEEREEEMKQMEVYRSHSKFMKNKVDQVKQDLGRKDTELMGLRTKLDTLTNQFSDSKQHIEVLKESLTAKEQRSAILQTEVDALRLRLEEKDSQLNKKSKQIQELSEEKGTLTGEIHDLKDMLDVKERKVNVLQKKIENLQEQLRDKETQMSSLKDRVKSLQTDTSNTDTALSTLEESLAEKERIIERLKEQRDRDDREKTEEMDSHKRELKVLREKLTLLQGDLSERETSLLDLKEHASSLASSGLKKDSKLKSLEIALEQKKEECVKMENQLKKAQNATLEAQANTELSERIATLEQEVTRHREDSGRAQAEVDRLLEILREMENEKNDKDKKINELEKESVQITAEREMVLAQEETARTHAEKQMEELLAAMEKVKQELDSMQARLTSTQQSLAEKEAHLTTLRAERRRHLEEVLEMKQEALLAAISEKDANIALLELSSSKKKKTQDEVAMLKREKDRLVQQLKQQTQNRMKLMADNYEDEHLKASSQSDQTNHKPSPDQVTPNHRYRSRTNTLVSNTPHRSSPGSFIK</sequence>
<reference evidence="11" key="4">
    <citation type="submission" date="2025-09" db="UniProtKB">
        <authorList>
            <consortium name="Ensembl"/>
        </authorList>
    </citation>
    <scope>IDENTIFICATION</scope>
</reference>
<organism evidence="11 12">
    <name type="scientific">Esox lucius</name>
    <name type="common">Northern pike</name>
    <dbReference type="NCBI Taxonomy" id="8010"/>
    <lineage>
        <taxon>Eukaryota</taxon>
        <taxon>Metazoa</taxon>
        <taxon>Chordata</taxon>
        <taxon>Craniata</taxon>
        <taxon>Vertebrata</taxon>
        <taxon>Euteleostomi</taxon>
        <taxon>Actinopterygii</taxon>
        <taxon>Neopterygii</taxon>
        <taxon>Teleostei</taxon>
        <taxon>Protacanthopterygii</taxon>
        <taxon>Esociformes</taxon>
        <taxon>Esocidae</taxon>
        <taxon>Esox</taxon>
    </lineage>
</organism>
<comment type="subcellular location">
    <subcellularLocation>
        <location evidence="1">Cytoplasm</location>
        <location evidence="1">Cytoskeleton</location>
    </subcellularLocation>
    <subcellularLocation>
        <location evidence="8">Presynapse</location>
    </subcellularLocation>
</comment>
<dbReference type="PANTHER" id="PTHR18861:SF1">
    <property type="entry name" value="ELKS_RAB6-INTERACTING_CAST FAMILY MEMBER 1"/>
    <property type="match status" value="1"/>
</dbReference>
<evidence type="ECO:0000256" key="9">
    <source>
        <dbReference type="SAM" id="Coils"/>
    </source>
</evidence>
<feature type="region of interest" description="Disordered" evidence="10">
    <location>
        <begin position="1"/>
        <end position="55"/>
    </location>
</feature>
<dbReference type="GO" id="GO:0030424">
    <property type="term" value="C:axon"/>
    <property type="evidence" value="ECO:0007669"/>
    <property type="project" value="UniProtKB-SubCell"/>
</dbReference>
<feature type="region of interest" description="Disordered" evidence="10">
    <location>
        <begin position="902"/>
        <end position="950"/>
    </location>
</feature>
<keyword evidence="7" id="KW-0966">Cell projection</keyword>
<evidence type="ECO:0000256" key="6">
    <source>
        <dbReference type="ARBA" id="ARBA00023212"/>
    </source>
</evidence>
<keyword evidence="3" id="KW-0597">Phosphoprotein</keyword>
<dbReference type="Proteomes" id="UP000265140">
    <property type="component" value="Chromosome 18"/>
</dbReference>
<dbReference type="GO" id="GO:0048167">
    <property type="term" value="P:regulation of synaptic plasticity"/>
    <property type="evidence" value="ECO:0007669"/>
    <property type="project" value="TreeGrafter"/>
</dbReference>
<dbReference type="PANTHER" id="PTHR18861">
    <property type="entry name" value="ELKS/RAB6-INTERACTING/CAST PROTEIN"/>
    <property type="match status" value="1"/>
</dbReference>
<dbReference type="GO" id="GO:0098882">
    <property type="term" value="F:structural constituent of presynaptic active zone"/>
    <property type="evidence" value="ECO:0007669"/>
    <property type="project" value="TreeGrafter"/>
</dbReference>
<keyword evidence="5 9" id="KW-0175">Coiled coil</keyword>
<dbReference type="Pfam" id="PF10174">
    <property type="entry name" value="Cast"/>
    <property type="match status" value="1"/>
</dbReference>
<evidence type="ECO:0000256" key="4">
    <source>
        <dbReference type="ARBA" id="ARBA00023018"/>
    </source>
</evidence>
<feature type="compositionally biased region" description="Gly residues" evidence="10">
    <location>
        <begin position="42"/>
        <end position="51"/>
    </location>
</feature>
<evidence type="ECO:0000256" key="8">
    <source>
        <dbReference type="ARBA" id="ARBA00034106"/>
    </source>
</evidence>
<keyword evidence="2" id="KW-0963">Cytoplasm</keyword>
<evidence type="ECO:0000256" key="5">
    <source>
        <dbReference type="ARBA" id="ARBA00023054"/>
    </source>
</evidence>
<feature type="coiled-coil region" evidence="9">
    <location>
        <begin position="157"/>
        <end position="184"/>
    </location>
</feature>
<dbReference type="GO" id="GO:0007274">
    <property type="term" value="P:neuromuscular synaptic transmission"/>
    <property type="evidence" value="ECO:0007669"/>
    <property type="project" value="TreeGrafter"/>
</dbReference>
<protein>
    <recommendedName>
        <fullName evidence="13">ELKS/RAB6-interacting/CAST family member 1</fullName>
    </recommendedName>
</protein>
<evidence type="ECO:0000256" key="1">
    <source>
        <dbReference type="ARBA" id="ARBA00004245"/>
    </source>
</evidence>
<reference evidence="11" key="2">
    <citation type="submission" date="2020-02" db="EMBL/GenBank/DDBJ databases">
        <title>Esox lucius (northern pike) genome, fEsoLuc1, primary haplotype.</title>
        <authorList>
            <person name="Myers G."/>
            <person name="Karagic N."/>
            <person name="Meyer A."/>
            <person name="Pippel M."/>
            <person name="Reichard M."/>
            <person name="Winkler S."/>
            <person name="Tracey A."/>
            <person name="Sims Y."/>
            <person name="Howe K."/>
            <person name="Rhie A."/>
            <person name="Formenti G."/>
            <person name="Durbin R."/>
            <person name="Fedrigo O."/>
            <person name="Jarvis E.D."/>
        </authorList>
    </citation>
    <scope>NUCLEOTIDE SEQUENCE [LARGE SCALE GENOMIC DNA]</scope>
</reference>
<evidence type="ECO:0000256" key="3">
    <source>
        <dbReference type="ARBA" id="ARBA00022553"/>
    </source>
</evidence>
<evidence type="ECO:0000256" key="2">
    <source>
        <dbReference type="ARBA" id="ARBA00022490"/>
    </source>
</evidence>
<feature type="region of interest" description="Disordered" evidence="10">
    <location>
        <begin position="561"/>
        <end position="588"/>
    </location>
</feature>
<feature type="compositionally biased region" description="Low complexity" evidence="10">
    <location>
        <begin position="17"/>
        <end position="31"/>
    </location>
</feature>
<dbReference type="Ensembl" id="ENSELUT00000084733.2">
    <property type="protein sequence ID" value="ENSELUP00000069223.2"/>
    <property type="gene ID" value="ENSELUG00000001395.3"/>
</dbReference>
<proteinExistence type="predicted"/>
<reference evidence="11" key="3">
    <citation type="submission" date="2025-08" db="UniProtKB">
        <authorList>
            <consortium name="Ensembl"/>
        </authorList>
    </citation>
    <scope>IDENTIFICATION</scope>
</reference>
<keyword evidence="12" id="KW-1185">Reference proteome</keyword>